<keyword evidence="8" id="KW-0547">Nucleotide-binding</keyword>
<feature type="domain" description="HPt" evidence="20">
    <location>
        <begin position="835"/>
        <end position="929"/>
    </location>
</feature>
<evidence type="ECO:0000256" key="7">
    <source>
        <dbReference type="ARBA" id="ARBA00022692"/>
    </source>
</evidence>
<dbReference type="SUPFAM" id="SSF55874">
    <property type="entry name" value="ATPase domain of HSP90 chaperone/DNA topoisomerase II/histidine kinase"/>
    <property type="match status" value="1"/>
</dbReference>
<evidence type="ECO:0000256" key="6">
    <source>
        <dbReference type="ARBA" id="ARBA00022679"/>
    </source>
</evidence>
<dbReference type="Pfam" id="PF02518">
    <property type="entry name" value="HATPase_c"/>
    <property type="match status" value="1"/>
</dbReference>
<dbReference type="EMBL" id="SACS01000040">
    <property type="protein sequence ID" value="RVU31252.1"/>
    <property type="molecule type" value="Genomic_DNA"/>
</dbReference>
<dbReference type="GO" id="GO:0005886">
    <property type="term" value="C:plasma membrane"/>
    <property type="evidence" value="ECO:0007669"/>
    <property type="project" value="UniProtKB-SubCell"/>
</dbReference>
<dbReference type="RefSeq" id="WP_127701348.1">
    <property type="nucleotide sequence ID" value="NZ_SACS01000040.1"/>
</dbReference>
<feature type="coiled-coil region" evidence="16">
    <location>
        <begin position="226"/>
        <end position="253"/>
    </location>
</feature>
<dbReference type="GO" id="GO:0000155">
    <property type="term" value="F:phosphorelay sensor kinase activity"/>
    <property type="evidence" value="ECO:0007669"/>
    <property type="project" value="InterPro"/>
</dbReference>
<comment type="catalytic activity">
    <reaction evidence="1">
        <text>ATP + protein L-histidine = ADP + protein N-phospho-L-histidine.</text>
        <dbReference type="EC" id="2.7.13.3"/>
    </reaction>
</comment>
<feature type="transmembrane region" description="Helical" evidence="17">
    <location>
        <begin position="156"/>
        <end position="175"/>
    </location>
</feature>
<proteinExistence type="predicted"/>
<comment type="caution">
    <text evidence="21">The sequence shown here is derived from an EMBL/GenBank/DDBJ whole genome shotgun (WGS) entry which is preliminary data.</text>
</comment>
<evidence type="ECO:0000256" key="3">
    <source>
        <dbReference type="ARBA" id="ARBA00012438"/>
    </source>
</evidence>
<evidence type="ECO:0000313" key="22">
    <source>
        <dbReference type="Proteomes" id="UP000283077"/>
    </source>
</evidence>
<evidence type="ECO:0000256" key="17">
    <source>
        <dbReference type="SAM" id="Phobius"/>
    </source>
</evidence>
<evidence type="ECO:0000256" key="16">
    <source>
        <dbReference type="SAM" id="Coils"/>
    </source>
</evidence>
<dbReference type="InterPro" id="IPR036097">
    <property type="entry name" value="HisK_dim/P_sf"/>
</dbReference>
<keyword evidence="22" id="KW-1185">Reference proteome</keyword>
<evidence type="ECO:0000256" key="5">
    <source>
        <dbReference type="ARBA" id="ARBA00022553"/>
    </source>
</evidence>
<evidence type="ECO:0000256" key="4">
    <source>
        <dbReference type="ARBA" id="ARBA00022475"/>
    </source>
</evidence>
<dbReference type="CDD" id="cd16922">
    <property type="entry name" value="HATPase_EvgS-ArcB-TorS-like"/>
    <property type="match status" value="1"/>
</dbReference>
<evidence type="ECO:0000256" key="2">
    <source>
        <dbReference type="ARBA" id="ARBA00004651"/>
    </source>
</evidence>
<dbReference type="InterPro" id="IPR001789">
    <property type="entry name" value="Sig_transdc_resp-reg_receiver"/>
</dbReference>
<dbReference type="Pfam" id="PF00512">
    <property type="entry name" value="HisKA"/>
    <property type="match status" value="1"/>
</dbReference>
<dbReference type="Gene3D" id="3.30.565.10">
    <property type="entry name" value="Histidine kinase-like ATPase, C-terminal domain"/>
    <property type="match status" value="1"/>
</dbReference>
<dbReference type="InterPro" id="IPR011006">
    <property type="entry name" value="CheY-like_superfamily"/>
</dbReference>
<gene>
    <name evidence="21" type="ORF">EOE67_20050</name>
</gene>
<evidence type="ECO:0000256" key="13">
    <source>
        <dbReference type="ARBA" id="ARBA00023136"/>
    </source>
</evidence>
<dbReference type="Gene3D" id="1.10.287.130">
    <property type="match status" value="1"/>
</dbReference>
<dbReference type="SMART" id="SM00448">
    <property type="entry name" value="REC"/>
    <property type="match status" value="1"/>
</dbReference>
<dbReference type="EC" id="2.7.13.3" evidence="3"/>
<keyword evidence="9" id="KW-0418">Kinase</keyword>
<dbReference type="InterPro" id="IPR004358">
    <property type="entry name" value="Sig_transdc_His_kin-like_C"/>
</dbReference>
<evidence type="ECO:0000256" key="1">
    <source>
        <dbReference type="ARBA" id="ARBA00000085"/>
    </source>
</evidence>
<dbReference type="InterPro" id="IPR005467">
    <property type="entry name" value="His_kinase_dom"/>
</dbReference>
<dbReference type="SMART" id="SM00388">
    <property type="entry name" value="HisKA"/>
    <property type="match status" value="1"/>
</dbReference>
<keyword evidence="12" id="KW-0902">Two-component regulatory system</keyword>
<feature type="modified residue" description="4-aspartylphosphate" evidence="15">
    <location>
        <position position="719"/>
    </location>
</feature>
<reference evidence="21 22" key="1">
    <citation type="submission" date="2019-01" db="EMBL/GenBank/DDBJ databases">
        <authorList>
            <person name="Chen W.-M."/>
        </authorList>
    </citation>
    <scope>NUCLEOTIDE SEQUENCE [LARGE SCALE GENOMIC DNA]</scope>
    <source>
        <strain evidence="21 22">KYPC3</strain>
    </source>
</reference>
<dbReference type="PROSITE" id="PS50894">
    <property type="entry name" value="HPT"/>
    <property type="match status" value="1"/>
</dbReference>
<accession>A0A437Q9K5</accession>
<dbReference type="CDD" id="cd00082">
    <property type="entry name" value="HisKA"/>
    <property type="match status" value="1"/>
</dbReference>
<evidence type="ECO:0000259" key="20">
    <source>
        <dbReference type="PROSITE" id="PS50894"/>
    </source>
</evidence>
<dbReference type="PROSITE" id="PS50110">
    <property type="entry name" value="RESPONSE_REGULATORY"/>
    <property type="match status" value="1"/>
</dbReference>
<evidence type="ECO:0000256" key="14">
    <source>
        <dbReference type="PROSITE-ProRule" id="PRU00110"/>
    </source>
</evidence>
<dbReference type="PANTHER" id="PTHR45339:SF1">
    <property type="entry name" value="HYBRID SIGNAL TRANSDUCTION HISTIDINE KINASE J"/>
    <property type="match status" value="1"/>
</dbReference>
<evidence type="ECO:0000313" key="21">
    <source>
        <dbReference type="EMBL" id="RVU31252.1"/>
    </source>
</evidence>
<keyword evidence="11 17" id="KW-1133">Transmembrane helix</keyword>
<evidence type="ECO:0000259" key="18">
    <source>
        <dbReference type="PROSITE" id="PS50109"/>
    </source>
</evidence>
<dbReference type="PROSITE" id="PS50109">
    <property type="entry name" value="HIS_KIN"/>
    <property type="match status" value="1"/>
</dbReference>
<protein>
    <recommendedName>
        <fullName evidence="3">histidine kinase</fullName>
        <ecNumber evidence="3">2.7.13.3</ecNumber>
    </recommendedName>
</protein>
<dbReference type="InterPro" id="IPR008207">
    <property type="entry name" value="Sig_transdc_His_kin_Hpt_dom"/>
</dbReference>
<evidence type="ECO:0000256" key="11">
    <source>
        <dbReference type="ARBA" id="ARBA00022989"/>
    </source>
</evidence>
<keyword evidence="6" id="KW-0808">Transferase</keyword>
<evidence type="ECO:0000256" key="9">
    <source>
        <dbReference type="ARBA" id="ARBA00022777"/>
    </source>
</evidence>
<dbReference type="SUPFAM" id="SSF52172">
    <property type="entry name" value="CheY-like"/>
    <property type="match status" value="1"/>
</dbReference>
<feature type="domain" description="Response regulatory" evidence="19">
    <location>
        <begin position="670"/>
        <end position="792"/>
    </location>
</feature>
<dbReference type="InterPro" id="IPR036641">
    <property type="entry name" value="HPT_dom_sf"/>
</dbReference>
<keyword evidence="10" id="KW-0067">ATP-binding</keyword>
<feature type="modified residue" description="Phosphohistidine" evidence="14">
    <location>
        <position position="874"/>
    </location>
</feature>
<dbReference type="SMART" id="SM00387">
    <property type="entry name" value="HATPase_c"/>
    <property type="match status" value="1"/>
</dbReference>
<dbReference type="FunFam" id="1.10.287.130:FF:000004">
    <property type="entry name" value="Ethylene receptor 1"/>
    <property type="match status" value="1"/>
</dbReference>
<keyword evidence="13 17" id="KW-0472">Membrane</keyword>
<dbReference type="Pfam" id="PF01627">
    <property type="entry name" value="Hpt"/>
    <property type="match status" value="1"/>
</dbReference>
<dbReference type="FunFam" id="3.30.565.10:FF:000010">
    <property type="entry name" value="Sensor histidine kinase RcsC"/>
    <property type="match status" value="1"/>
</dbReference>
<dbReference type="GO" id="GO:0005524">
    <property type="term" value="F:ATP binding"/>
    <property type="evidence" value="ECO:0007669"/>
    <property type="project" value="UniProtKB-KW"/>
</dbReference>
<evidence type="ECO:0000256" key="12">
    <source>
        <dbReference type="ARBA" id="ARBA00023012"/>
    </source>
</evidence>
<evidence type="ECO:0000256" key="10">
    <source>
        <dbReference type="ARBA" id="ARBA00022840"/>
    </source>
</evidence>
<keyword evidence="7 17" id="KW-0812">Transmembrane</keyword>
<dbReference type="PRINTS" id="PR00344">
    <property type="entry name" value="BCTRLSENSOR"/>
</dbReference>
<dbReference type="Proteomes" id="UP000283077">
    <property type="component" value="Unassembled WGS sequence"/>
</dbReference>
<evidence type="ECO:0000256" key="8">
    <source>
        <dbReference type="ARBA" id="ARBA00022741"/>
    </source>
</evidence>
<dbReference type="PANTHER" id="PTHR45339">
    <property type="entry name" value="HYBRID SIGNAL TRANSDUCTION HISTIDINE KINASE J"/>
    <property type="match status" value="1"/>
</dbReference>
<dbReference type="Gene3D" id="3.40.50.2300">
    <property type="match status" value="1"/>
</dbReference>
<dbReference type="AlphaFoldDB" id="A0A437Q9K5"/>
<evidence type="ECO:0000256" key="15">
    <source>
        <dbReference type="PROSITE-ProRule" id="PRU00169"/>
    </source>
</evidence>
<evidence type="ECO:0000259" key="19">
    <source>
        <dbReference type="PROSITE" id="PS50110"/>
    </source>
</evidence>
<dbReference type="InterPro" id="IPR036890">
    <property type="entry name" value="HATPase_C_sf"/>
</dbReference>
<feature type="domain" description="Histidine kinase" evidence="18">
    <location>
        <begin position="278"/>
        <end position="504"/>
    </location>
</feature>
<dbReference type="Gene3D" id="1.20.120.160">
    <property type="entry name" value="HPT domain"/>
    <property type="match status" value="1"/>
</dbReference>
<organism evidence="21 22">
    <name type="scientific">Rheinheimera riviphila</name>
    <dbReference type="NCBI Taxonomy" id="1834037"/>
    <lineage>
        <taxon>Bacteria</taxon>
        <taxon>Pseudomonadati</taxon>
        <taxon>Pseudomonadota</taxon>
        <taxon>Gammaproteobacteria</taxon>
        <taxon>Chromatiales</taxon>
        <taxon>Chromatiaceae</taxon>
        <taxon>Rheinheimera</taxon>
    </lineage>
</organism>
<dbReference type="InterPro" id="IPR003661">
    <property type="entry name" value="HisK_dim/P_dom"/>
</dbReference>
<keyword evidence="4" id="KW-1003">Cell membrane</keyword>
<dbReference type="SUPFAM" id="SSF47226">
    <property type="entry name" value="Histidine-containing phosphotransfer domain, HPT domain"/>
    <property type="match status" value="1"/>
</dbReference>
<dbReference type="SUPFAM" id="SSF47384">
    <property type="entry name" value="Homodimeric domain of signal transducing histidine kinase"/>
    <property type="match status" value="1"/>
</dbReference>
<keyword evidence="16" id="KW-0175">Coiled coil</keyword>
<sequence>MEKSSFAPPLFRRLALLALLIVLLQAGLSLTVSYLEQKPDTSQLQQQQLKQQLSVLSGAITPMLSLDRWEDASPLLDLLNSQQANSAAYLYRLQQDNPLLVAHTQGLPGFDPAIALTQPKQQTGFLVEVQPLQVDGSNVGSLMLVRQLESLNLRPLLWQSLLIAVLALLLAWALAHQLNRFFYQQIDQLNQDIQSTISLGQYTGSVSGRDGFAELAHQINRLFKTIASSQKELKASESNIQQLKQEVETRIKERTDAFESAKITAEKANEAKSTFLATMSHEIRTPMNGIIGTIDLLRKTPLATAQFRMTDTIRESSFSLLRILDDILDFSKIEAGKLELEAIPLSLVDIVEAVGRILISMAYQRQIDLKIYIDPRIPDGLIGDPVRLRQILYNLAGNAIKFTQTTAGKVGLVQIRADLIDENMEFSQVQLSVIDNGKGMTQRQMHFVFQPFSQAEGSITRKYGGTGLGLSICQRLTALMYGDIELQSEVGKGTEFKVRLPMRRSEEMQQISSRLLADLTIKVYSSDPYNLEAMVSYLKYAGAQVEAIANPEQLQQKITQPVTRLPGADPVIWLLDATYQQLEQTVLDQLFAEPAQQPCSFVVLTNLPELSDNSDQRIHFLHSAPICRSHLYDAILVCAKRKTRPAPSAKTGLGIATAMSVEEAKQQGKLILLAEDNLMNQKVIVDQLHALGYAVEVADDGALALDKWRQYRYPLLLTDLHMPNMSGYDLAAAVRKEALQYDDDDSQFTRIVAVTANALKGEEQKCLSVGMDGYITKPIELDALQAMLQRWLPLPVAADTLAKVAAVASTKTVASDAKTTSPICFTTIANFLGNDPAKHEEYLNYFVNHAAELLNNIEQQAQHQQSQAVHSIAHQFKSVAKSVGALQLSEVAFKLERASEEGDWLLIQNYIDDLNQKYQDVVSYVQQRY</sequence>
<dbReference type="CDD" id="cd17546">
    <property type="entry name" value="REC_hyHK_CKI1_RcsC-like"/>
    <property type="match status" value="1"/>
</dbReference>
<keyword evidence="5 15" id="KW-0597">Phosphoprotein</keyword>
<dbReference type="OrthoDB" id="5563233at2"/>
<dbReference type="InterPro" id="IPR003594">
    <property type="entry name" value="HATPase_dom"/>
</dbReference>
<dbReference type="Pfam" id="PF00072">
    <property type="entry name" value="Response_reg"/>
    <property type="match status" value="1"/>
</dbReference>
<comment type="subcellular location">
    <subcellularLocation>
        <location evidence="2">Cell membrane</location>
        <topology evidence="2">Multi-pass membrane protein</topology>
    </subcellularLocation>
</comment>
<name>A0A437Q9K5_9GAMM</name>